<dbReference type="SUPFAM" id="SSF103473">
    <property type="entry name" value="MFS general substrate transporter"/>
    <property type="match status" value="1"/>
</dbReference>
<comment type="caution">
    <text evidence="6">The sequence shown here is derived from an EMBL/GenBank/DDBJ whole genome shotgun (WGS) entry which is preliminary data.</text>
</comment>
<feature type="transmembrane region" description="Helical" evidence="4">
    <location>
        <begin position="133"/>
        <end position="158"/>
    </location>
</feature>
<accession>A0ABV7DP25</accession>
<dbReference type="InterPro" id="IPR010645">
    <property type="entry name" value="MFS_4"/>
</dbReference>
<feature type="transmembrane region" description="Helical" evidence="4">
    <location>
        <begin position="275"/>
        <end position="292"/>
    </location>
</feature>
<evidence type="ECO:0000259" key="5">
    <source>
        <dbReference type="PROSITE" id="PS50850"/>
    </source>
</evidence>
<feature type="transmembrane region" description="Helical" evidence="4">
    <location>
        <begin position="170"/>
        <end position="193"/>
    </location>
</feature>
<evidence type="ECO:0000256" key="1">
    <source>
        <dbReference type="ARBA" id="ARBA00022692"/>
    </source>
</evidence>
<feature type="transmembrane region" description="Helical" evidence="4">
    <location>
        <begin position="73"/>
        <end position="92"/>
    </location>
</feature>
<gene>
    <name evidence="6" type="ORF">ACFOHH_22920</name>
</gene>
<dbReference type="InterPro" id="IPR036259">
    <property type="entry name" value="MFS_trans_sf"/>
</dbReference>
<dbReference type="PANTHER" id="PTHR23537:SF1">
    <property type="entry name" value="SUGAR TRANSPORTER"/>
    <property type="match status" value="1"/>
</dbReference>
<evidence type="ECO:0000256" key="3">
    <source>
        <dbReference type="ARBA" id="ARBA00023136"/>
    </source>
</evidence>
<dbReference type="PANTHER" id="PTHR23537">
    <property type="match status" value="1"/>
</dbReference>
<evidence type="ECO:0000256" key="2">
    <source>
        <dbReference type="ARBA" id="ARBA00022989"/>
    </source>
</evidence>
<feature type="transmembrane region" description="Helical" evidence="4">
    <location>
        <begin position="361"/>
        <end position="381"/>
    </location>
</feature>
<dbReference type="EMBL" id="JBHRSP010000043">
    <property type="protein sequence ID" value="MFC3075983.1"/>
    <property type="molecule type" value="Genomic_DNA"/>
</dbReference>
<name>A0ABV7DP25_9HYPH</name>
<dbReference type="PROSITE" id="PS50850">
    <property type="entry name" value="MFS"/>
    <property type="match status" value="1"/>
</dbReference>
<feature type="transmembrane region" description="Helical" evidence="4">
    <location>
        <begin position="104"/>
        <end position="126"/>
    </location>
</feature>
<evidence type="ECO:0000313" key="7">
    <source>
        <dbReference type="Proteomes" id="UP001595377"/>
    </source>
</evidence>
<dbReference type="Proteomes" id="UP001595377">
    <property type="component" value="Unassembled WGS sequence"/>
</dbReference>
<keyword evidence="7" id="KW-1185">Reference proteome</keyword>
<feature type="transmembrane region" description="Helical" evidence="4">
    <location>
        <begin position="47"/>
        <end position="66"/>
    </location>
</feature>
<feature type="domain" description="Major facilitator superfamily (MFS) profile" evidence="5">
    <location>
        <begin position="5"/>
        <end position="385"/>
    </location>
</feature>
<feature type="transmembrane region" description="Helical" evidence="4">
    <location>
        <begin position="213"/>
        <end position="234"/>
    </location>
</feature>
<keyword evidence="3 4" id="KW-0472">Membrane</keyword>
<feature type="transmembrane region" description="Helical" evidence="4">
    <location>
        <begin position="246"/>
        <end position="263"/>
    </location>
</feature>
<sequence>MTMNPLLKVGLLALGPALGLGIARFAYGLLLPPMREDLGWSYSEAGWMNTINAIGYILGATTAAVAARRLGAARTYGLGAVVTVLAVLALGATGDFTALSVFRLLSGISGAWIFVTGGAIAAAIAADHPDRGAVVVGLFYAGAGFGIALTGLFVPQWLALHGAESWRSAWFLLGAAGILFAVAGYAATSPAGLRGRARPAHAAYQPLVHKWILVGYAAFGAGSIGYMTFMVAYLRDSGRPAWHTSAFWMAIGLSSMTAPWLWARMLARRRHAHAFAILVGLNALGAAIPLCARSFPAAILSAVVFGAVFFTVVAATTDFIRRNVVMESRTTAIGVFTVSFGIGQTLGPFAIGLVIDATGSLATGLAFGCALIVAGSALSLLQKDG</sequence>
<dbReference type="Gene3D" id="1.20.1250.20">
    <property type="entry name" value="MFS general substrate transporter like domains"/>
    <property type="match status" value="2"/>
</dbReference>
<protein>
    <submittedName>
        <fullName evidence="6">YbfB/YjiJ family MFS transporter</fullName>
    </submittedName>
</protein>
<keyword evidence="1 4" id="KW-0812">Transmembrane</keyword>
<feature type="transmembrane region" description="Helical" evidence="4">
    <location>
        <begin position="298"/>
        <end position="320"/>
    </location>
</feature>
<reference evidence="7" key="1">
    <citation type="journal article" date="2019" name="Int. J. Syst. Evol. Microbiol.">
        <title>The Global Catalogue of Microorganisms (GCM) 10K type strain sequencing project: providing services to taxonomists for standard genome sequencing and annotation.</title>
        <authorList>
            <consortium name="The Broad Institute Genomics Platform"/>
            <consortium name="The Broad Institute Genome Sequencing Center for Infectious Disease"/>
            <person name="Wu L."/>
            <person name="Ma J."/>
        </authorList>
    </citation>
    <scope>NUCLEOTIDE SEQUENCE [LARGE SCALE GENOMIC DNA]</scope>
    <source>
        <strain evidence="7">KCTC 52677</strain>
    </source>
</reference>
<evidence type="ECO:0000313" key="6">
    <source>
        <dbReference type="EMBL" id="MFC3075983.1"/>
    </source>
</evidence>
<dbReference type="RefSeq" id="WP_257316552.1">
    <property type="nucleotide sequence ID" value="NZ_JANFDG010000020.1"/>
</dbReference>
<keyword evidence="2 4" id="KW-1133">Transmembrane helix</keyword>
<proteinExistence type="predicted"/>
<dbReference type="Pfam" id="PF06779">
    <property type="entry name" value="MFS_4"/>
    <property type="match status" value="1"/>
</dbReference>
<organism evidence="6 7">
    <name type="scientific">Shinella pollutisoli</name>
    <dbReference type="NCBI Taxonomy" id="2250594"/>
    <lineage>
        <taxon>Bacteria</taxon>
        <taxon>Pseudomonadati</taxon>
        <taxon>Pseudomonadota</taxon>
        <taxon>Alphaproteobacteria</taxon>
        <taxon>Hyphomicrobiales</taxon>
        <taxon>Rhizobiaceae</taxon>
        <taxon>Shinella</taxon>
    </lineage>
</organism>
<feature type="transmembrane region" description="Helical" evidence="4">
    <location>
        <begin position="332"/>
        <end position="355"/>
    </location>
</feature>
<dbReference type="InterPro" id="IPR020846">
    <property type="entry name" value="MFS_dom"/>
</dbReference>
<evidence type="ECO:0000256" key="4">
    <source>
        <dbReference type="SAM" id="Phobius"/>
    </source>
</evidence>